<gene>
    <name evidence="1" type="ORF">CCMSSC00406_0007955</name>
</gene>
<reference evidence="1 2" key="1">
    <citation type="journal article" date="2021" name="Appl. Environ. Microbiol.">
        <title>Genetic linkage and physical mapping for an oyster mushroom Pleurotus cornucopiae and QTL analysis for the trait cap color.</title>
        <authorList>
            <person name="Zhang Y."/>
            <person name="Gao W."/>
            <person name="Sonnenberg A."/>
            <person name="Chen Q."/>
            <person name="Zhang J."/>
            <person name="Huang C."/>
        </authorList>
    </citation>
    <scope>NUCLEOTIDE SEQUENCE [LARGE SCALE GENOMIC DNA]</scope>
    <source>
        <strain evidence="1">CCMSSC00406</strain>
    </source>
</reference>
<dbReference type="EMBL" id="WQMT02000010">
    <property type="protein sequence ID" value="KAG9218444.1"/>
    <property type="molecule type" value="Genomic_DNA"/>
</dbReference>
<accession>A0ACB7IJV0</accession>
<dbReference type="Proteomes" id="UP000824881">
    <property type="component" value="Unassembled WGS sequence"/>
</dbReference>
<evidence type="ECO:0000313" key="2">
    <source>
        <dbReference type="Proteomes" id="UP000824881"/>
    </source>
</evidence>
<keyword evidence="2" id="KW-1185">Reference proteome</keyword>
<protein>
    <submittedName>
        <fullName evidence="1">Uncharacterized protein</fullName>
    </submittedName>
</protein>
<name>A0ACB7IJV0_PLECO</name>
<organism evidence="1 2">
    <name type="scientific">Pleurotus cornucopiae</name>
    <name type="common">Cornucopia mushroom</name>
    <dbReference type="NCBI Taxonomy" id="5321"/>
    <lineage>
        <taxon>Eukaryota</taxon>
        <taxon>Fungi</taxon>
        <taxon>Dikarya</taxon>
        <taxon>Basidiomycota</taxon>
        <taxon>Agaricomycotina</taxon>
        <taxon>Agaricomycetes</taxon>
        <taxon>Agaricomycetidae</taxon>
        <taxon>Agaricales</taxon>
        <taxon>Pleurotineae</taxon>
        <taxon>Pleurotaceae</taxon>
        <taxon>Pleurotus</taxon>
    </lineage>
</organism>
<evidence type="ECO:0000313" key="1">
    <source>
        <dbReference type="EMBL" id="KAG9218444.1"/>
    </source>
</evidence>
<comment type="caution">
    <text evidence="1">The sequence shown here is derived from an EMBL/GenBank/DDBJ whole genome shotgun (WGS) entry which is preliminary data.</text>
</comment>
<proteinExistence type="predicted"/>
<sequence>MDVEYKGCFFNIWDEEHYPDPDAFDPERLLKNGEIDPKTLDPIPNYGFARRICPGRFFAIDSLLISVASVLSCFDIAKAKNKEGQEIEPKSRWTSVFSRHILPFECSITPRSAKATKMIHDSELM</sequence>